<comment type="caution">
    <text evidence="3">The sequence shown here is derived from an EMBL/GenBank/DDBJ whole genome shotgun (WGS) entry which is preliminary data.</text>
</comment>
<organism evidence="3 4">
    <name type="scientific">Rhynchospora pubera</name>
    <dbReference type="NCBI Taxonomy" id="906938"/>
    <lineage>
        <taxon>Eukaryota</taxon>
        <taxon>Viridiplantae</taxon>
        <taxon>Streptophyta</taxon>
        <taxon>Embryophyta</taxon>
        <taxon>Tracheophyta</taxon>
        <taxon>Spermatophyta</taxon>
        <taxon>Magnoliopsida</taxon>
        <taxon>Liliopsida</taxon>
        <taxon>Poales</taxon>
        <taxon>Cyperaceae</taxon>
        <taxon>Cyperoideae</taxon>
        <taxon>Rhynchosporeae</taxon>
        <taxon>Rhynchospora</taxon>
    </lineage>
</organism>
<evidence type="ECO:0000256" key="2">
    <source>
        <dbReference type="SAM" id="Phobius"/>
    </source>
</evidence>
<keyword evidence="2" id="KW-0472">Membrane</keyword>
<keyword evidence="2" id="KW-0812">Transmembrane</keyword>
<dbReference type="EMBL" id="JAMFTS010000002">
    <property type="protein sequence ID" value="KAJ4795015.1"/>
    <property type="molecule type" value="Genomic_DNA"/>
</dbReference>
<proteinExistence type="predicted"/>
<reference evidence="3" key="1">
    <citation type="submission" date="2022-08" db="EMBL/GenBank/DDBJ databases">
        <authorList>
            <person name="Marques A."/>
        </authorList>
    </citation>
    <scope>NUCLEOTIDE SEQUENCE</scope>
    <source>
        <strain evidence="3">RhyPub2mFocal</strain>
        <tissue evidence="3">Leaves</tissue>
    </source>
</reference>
<feature type="transmembrane region" description="Helical" evidence="2">
    <location>
        <begin position="129"/>
        <end position="157"/>
    </location>
</feature>
<sequence length="313" mass="33514">MLRPSPLASSAENRLLLRTTSSFNSSNRLLEHFTVAFKSQTNHRLLPSLSVSSRRFSSPFVYCTRASRRSDEVETVKEATDGDEDAEAEKVVVGVSDDQRTGFMSVGVANPSFLGRVGLMRMSLGDQAFFLMAFIAAATSIAFTSLVGAAIPTLIALKRTAKSLAKLADTACVELPSTMAAIRLSGLEISDLTLELSDLSQEIVGSVSKSTKAVRSAGEGIKQIGAVTQQKTMSIIEERADLPEIPIQPFVAGAARKTSHAVGQATKNLMGFLSGNAETTRRQTRTTSSSKKGKPNIPSSKKEKSEPNNIIES</sequence>
<dbReference type="PANTHER" id="PTHR33825">
    <property type="entry name" value="CHITINASE-LIKE PROTEIN"/>
    <property type="match status" value="1"/>
</dbReference>
<dbReference type="AlphaFoldDB" id="A0AAV8FU01"/>
<feature type="region of interest" description="Disordered" evidence="1">
    <location>
        <begin position="273"/>
        <end position="313"/>
    </location>
</feature>
<dbReference type="Proteomes" id="UP001140206">
    <property type="component" value="Chromosome 2"/>
</dbReference>
<evidence type="ECO:0000256" key="1">
    <source>
        <dbReference type="SAM" id="MobiDB-lite"/>
    </source>
</evidence>
<gene>
    <name evidence="3" type="ORF">LUZ62_046261</name>
</gene>
<evidence type="ECO:0000313" key="3">
    <source>
        <dbReference type="EMBL" id="KAJ4795015.1"/>
    </source>
</evidence>
<name>A0AAV8FU01_9POAL</name>
<protein>
    <submittedName>
        <fullName evidence="3">Uncharacterized protein</fullName>
    </submittedName>
</protein>
<keyword evidence="2" id="KW-1133">Transmembrane helix</keyword>
<evidence type="ECO:0000313" key="4">
    <source>
        <dbReference type="Proteomes" id="UP001140206"/>
    </source>
</evidence>
<accession>A0AAV8FU01</accession>
<keyword evidence="4" id="KW-1185">Reference proteome</keyword>
<dbReference type="PANTHER" id="PTHR33825:SF14">
    <property type="entry name" value="CHITINASE-LIKE PROTEIN"/>
    <property type="match status" value="1"/>
</dbReference>